<reference evidence="3 4" key="1">
    <citation type="submission" date="2017-12" db="EMBL/GenBank/DDBJ databases">
        <title>Sequencing, de novo assembly and annotation of complete genome of a new Thraustochytrid species, strain FCC1311.</title>
        <authorList>
            <person name="Sedici K."/>
            <person name="Godart F."/>
            <person name="Aiese Cigliano R."/>
            <person name="Sanseverino W."/>
            <person name="Barakat M."/>
            <person name="Ortet P."/>
            <person name="Marechal E."/>
            <person name="Cagnac O."/>
            <person name="Amato A."/>
        </authorList>
    </citation>
    <scope>NUCLEOTIDE SEQUENCE [LARGE SCALE GENOMIC DNA]</scope>
</reference>
<evidence type="ECO:0000313" key="3">
    <source>
        <dbReference type="EMBL" id="GBG28946.1"/>
    </source>
</evidence>
<feature type="region of interest" description="Disordered" evidence="1">
    <location>
        <begin position="128"/>
        <end position="232"/>
    </location>
</feature>
<feature type="domain" description="WW" evidence="2">
    <location>
        <begin position="285"/>
        <end position="319"/>
    </location>
</feature>
<sequence>MASMEALSKVEAVTSKGVRESDGQRDWKAFKRTAADQPGFKTRKEGVFAATRHTPQFPAKRAPQAATASAAAADEAKDDGEAVARRAASDAAVNGAPALQESPSAWSELVEPETKRTYWFNSSTGETAYEKPASAAASTKAADHQGGAKKGEAPTSATADAQVKTGAANLKSTAKRTRARTTDADTRTTTTSASASSSATMMNEGRKRAASGVASQLKRQRFSSESRNPLEQAQNALARQQALQAAAARAIPGATPAATVVADAQQAEASASAASAEAAAAAAAADAARQWTRVLDPTTRRTYWFHKQTRETTWTRPASLGPERKNYWLRSRDPDTGKLTWYNRKTGEPRRTHPLAG</sequence>
<feature type="domain" description="WW" evidence="2">
    <location>
        <begin position="100"/>
        <end position="134"/>
    </location>
</feature>
<dbReference type="PANTHER" id="PTHR47852">
    <property type="entry name" value="OS06G0298400 PROTEIN"/>
    <property type="match status" value="1"/>
</dbReference>
<dbReference type="InterPro" id="IPR036020">
    <property type="entry name" value="WW_dom_sf"/>
</dbReference>
<accession>A0A2R5GDB0</accession>
<protein>
    <recommendedName>
        <fullName evidence="2">WW domain-containing protein</fullName>
    </recommendedName>
</protein>
<keyword evidence="4" id="KW-1185">Reference proteome</keyword>
<comment type="caution">
    <text evidence="3">The sequence shown here is derived from an EMBL/GenBank/DDBJ whole genome shotgun (WGS) entry which is preliminary data.</text>
</comment>
<feature type="compositionally biased region" description="Basic and acidic residues" evidence="1">
    <location>
        <begin position="79"/>
        <end position="88"/>
    </location>
</feature>
<evidence type="ECO:0000259" key="2">
    <source>
        <dbReference type="PROSITE" id="PS50020"/>
    </source>
</evidence>
<dbReference type="SMART" id="SM00456">
    <property type="entry name" value="WW"/>
    <property type="match status" value="2"/>
</dbReference>
<dbReference type="PROSITE" id="PS01159">
    <property type="entry name" value="WW_DOMAIN_1"/>
    <property type="match status" value="1"/>
</dbReference>
<feature type="compositionally biased region" description="Basic and acidic residues" evidence="1">
    <location>
        <begin position="17"/>
        <end position="29"/>
    </location>
</feature>
<dbReference type="CDD" id="cd00201">
    <property type="entry name" value="WW"/>
    <property type="match status" value="1"/>
</dbReference>
<dbReference type="Gene3D" id="2.20.70.10">
    <property type="match status" value="2"/>
</dbReference>
<dbReference type="InterPro" id="IPR001202">
    <property type="entry name" value="WW_dom"/>
</dbReference>
<feature type="region of interest" description="Disordered" evidence="1">
    <location>
        <begin position="1"/>
        <end position="113"/>
    </location>
</feature>
<feature type="compositionally biased region" description="Low complexity" evidence="1">
    <location>
        <begin position="59"/>
        <end position="73"/>
    </location>
</feature>
<feature type="compositionally biased region" description="Low complexity" evidence="1">
    <location>
        <begin position="187"/>
        <end position="200"/>
    </location>
</feature>
<dbReference type="EMBL" id="BEYU01000050">
    <property type="protein sequence ID" value="GBG28946.1"/>
    <property type="molecule type" value="Genomic_DNA"/>
</dbReference>
<dbReference type="Proteomes" id="UP000241890">
    <property type="component" value="Unassembled WGS sequence"/>
</dbReference>
<evidence type="ECO:0000313" key="4">
    <source>
        <dbReference type="Proteomes" id="UP000241890"/>
    </source>
</evidence>
<organism evidence="3 4">
    <name type="scientific">Hondaea fermentalgiana</name>
    <dbReference type="NCBI Taxonomy" id="2315210"/>
    <lineage>
        <taxon>Eukaryota</taxon>
        <taxon>Sar</taxon>
        <taxon>Stramenopiles</taxon>
        <taxon>Bigyra</taxon>
        <taxon>Labyrinthulomycetes</taxon>
        <taxon>Thraustochytrida</taxon>
        <taxon>Thraustochytriidae</taxon>
        <taxon>Hondaea</taxon>
    </lineage>
</organism>
<dbReference type="PROSITE" id="PS50020">
    <property type="entry name" value="WW_DOMAIN_2"/>
    <property type="match status" value="2"/>
</dbReference>
<name>A0A2R5GDB0_9STRA</name>
<gene>
    <name evidence="3" type="ORF">FCC1311_051672</name>
</gene>
<dbReference type="SUPFAM" id="SSF51045">
    <property type="entry name" value="WW domain"/>
    <property type="match status" value="2"/>
</dbReference>
<dbReference type="OrthoDB" id="3045089at2759"/>
<evidence type="ECO:0000256" key="1">
    <source>
        <dbReference type="SAM" id="MobiDB-lite"/>
    </source>
</evidence>
<dbReference type="Pfam" id="PF00397">
    <property type="entry name" value="WW"/>
    <property type="match status" value="2"/>
</dbReference>
<dbReference type="PANTHER" id="PTHR47852:SF2">
    <property type="entry name" value="WW DOMAIN-CONTAINING PROTEIN"/>
    <property type="match status" value="1"/>
</dbReference>
<feature type="region of interest" description="Disordered" evidence="1">
    <location>
        <begin position="338"/>
        <end position="357"/>
    </location>
</feature>
<dbReference type="AlphaFoldDB" id="A0A2R5GDB0"/>
<dbReference type="InParanoid" id="A0A2R5GDB0"/>
<proteinExistence type="predicted"/>